<keyword evidence="2" id="KW-1185">Reference proteome</keyword>
<evidence type="ECO:0000313" key="1">
    <source>
        <dbReference type="EMBL" id="MBD2188559.1"/>
    </source>
</evidence>
<evidence type="ECO:0000313" key="2">
    <source>
        <dbReference type="Proteomes" id="UP000642094"/>
    </source>
</evidence>
<gene>
    <name evidence="1" type="ORF">H6F41_10420</name>
</gene>
<reference evidence="1 2" key="1">
    <citation type="journal article" date="2020" name="ISME J.">
        <title>Comparative genomics reveals insights into cyanobacterial evolution and habitat adaptation.</title>
        <authorList>
            <person name="Chen M.Y."/>
            <person name="Teng W.K."/>
            <person name="Zhao L."/>
            <person name="Hu C.X."/>
            <person name="Zhou Y.K."/>
            <person name="Han B.P."/>
            <person name="Song L.R."/>
            <person name="Shu W.S."/>
        </authorList>
    </citation>
    <scope>NUCLEOTIDE SEQUENCE [LARGE SCALE GENOMIC DNA]</scope>
    <source>
        <strain evidence="1 2">FACHB-723</strain>
    </source>
</reference>
<dbReference type="RefSeq" id="WP_190403410.1">
    <property type="nucleotide sequence ID" value="NZ_JACJQB010000018.1"/>
</dbReference>
<dbReference type="Proteomes" id="UP000642094">
    <property type="component" value="Unassembled WGS sequence"/>
</dbReference>
<comment type="caution">
    <text evidence="1">The sequence shown here is derived from an EMBL/GenBank/DDBJ whole genome shotgun (WGS) entry which is preliminary data.</text>
</comment>
<name>A0ABR7ZYB1_9CYAN</name>
<organism evidence="1 2">
    <name type="scientific">Pseudanabaena mucicola FACHB-723</name>
    <dbReference type="NCBI Taxonomy" id="2692860"/>
    <lineage>
        <taxon>Bacteria</taxon>
        <taxon>Bacillati</taxon>
        <taxon>Cyanobacteriota</taxon>
        <taxon>Cyanophyceae</taxon>
        <taxon>Pseudanabaenales</taxon>
        <taxon>Pseudanabaenaceae</taxon>
        <taxon>Pseudanabaena</taxon>
    </lineage>
</organism>
<dbReference type="EMBL" id="JACJQB010000018">
    <property type="protein sequence ID" value="MBD2188559.1"/>
    <property type="molecule type" value="Genomic_DNA"/>
</dbReference>
<accession>A0ABR7ZYB1</accession>
<proteinExistence type="predicted"/>
<sequence length="90" mass="10431">MKAFIWSDEKNKLLQQERGISFEDIVEAIADRYLLDSIEHPNSDKYSNQSVFIVAVKGYVYCVPYVESESGVFLKTIFPSRKMKKIYLGD</sequence>
<protein>
    <submittedName>
        <fullName evidence="1">BrnT family toxin</fullName>
    </submittedName>
</protein>